<proteinExistence type="predicted"/>
<feature type="transmembrane region" description="Helical" evidence="5">
    <location>
        <begin position="93"/>
        <end position="112"/>
    </location>
</feature>
<dbReference type="PANTHER" id="PTHR43359:SF1">
    <property type="entry name" value="FORMATE HYDROGENLYASE SUBUNIT 4-RELATED"/>
    <property type="match status" value="1"/>
</dbReference>
<evidence type="ECO:0000313" key="7">
    <source>
        <dbReference type="Proteomes" id="UP001529235"/>
    </source>
</evidence>
<keyword evidence="6" id="KW-0560">Oxidoreductase</keyword>
<evidence type="ECO:0000313" key="6">
    <source>
        <dbReference type="EMBL" id="MDK6028579.1"/>
    </source>
</evidence>
<feature type="transmembrane region" description="Helical" evidence="5">
    <location>
        <begin position="63"/>
        <end position="86"/>
    </location>
</feature>
<evidence type="ECO:0000256" key="2">
    <source>
        <dbReference type="ARBA" id="ARBA00022692"/>
    </source>
</evidence>
<keyword evidence="4 5" id="KW-0472">Membrane</keyword>
<keyword evidence="2 5" id="KW-0812">Transmembrane</keyword>
<gene>
    <name evidence="6" type="ORF">QPL79_04325</name>
</gene>
<evidence type="ECO:0000256" key="5">
    <source>
        <dbReference type="SAM" id="Phobius"/>
    </source>
</evidence>
<dbReference type="InterPro" id="IPR018086">
    <property type="entry name" value="NADH_UbQ_OxRdtase_su1_CS"/>
</dbReference>
<evidence type="ECO:0000256" key="1">
    <source>
        <dbReference type="ARBA" id="ARBA00004141"/>
    </source>
</evidence>
<keyword evidence="3 5" id="KW-1133">Transmembrane helix</keyword>
<comment type="caution">
    <text evidence="6">The sequence shown here is derived from an EMBL/GenBank/DDBJ whole genome shotgun (WGS) entry which is preliminary data.</text>
</comment>
<name>A0ABD4Z797_9CREN</name>
<dbReference type="EC" id="1.6.5.9" evidence="6"/>
<accession>A0ABD4Z797</accession>
<reference evidence="6 7" key="1">
    <citation type="submission" date="2023-05" db="EMBL/GenBank/DDBJ databases">
        <title>A new hyperthermophilic archaea 'Ignisphaera cupida' sp. nov. and description of the family 'Ignisphaeraceae' fam. nov.</title>
        <authorList>
            <person name="Podosokorskaya O.A."/>
            <person name="Elcheninov A.G."/>
            <person name="Klukina A."/>
            <person name="Merkel A.Y."/>
        </authorList>
    </citation>
    <scope>NUCLEOTIDE SEQUENCE [LARGE SCALE GENOMIC DNA]</scope>
    <source>
        <strain evidence="6 7">4213-co</strain>
    </source>
</reference>
<dbReference type="GO" id="GO:0016020">
    <property type="term" value="C:membrane"/>
    <property type="evidence" value="ECO:0007669"/>
    <property type="project" value="UniProtKB-SubCell"/>
</dbReference>
<evidence type="ECO:0000256" key="3">
    <source>
        <dbReference type="ARBA" id="ARBA00022989"/>
    </source>
</evidence>
<protein>
    <submittedName>
        <fullName evidence="6">NADH-quinone oxidoreductase subunit H</fullName>
        <ecNumber evidence="6">1.6.5.9</ecNumber>
    </submittedName>
</protein>
<dbReference type="EMBL" id="JASNVW010000002">
    <property type="protein sequence ID" value="MDK6028579.1"/>
    <property type="molecule type" value="Genomic_DNA"/>
</dbReference>
<dbReference type="AlphaFoldDB" id="A0ABD4Z797"/>
<dbReference type="RefSeq" id="WP_285273744.1">
    <property type="nucleotide sequence ID" value="NZ_JASNVW010000002.1"/>
</dbReference>
<feature type="transmembrane region" description="Helical" evidence="5">
    <location>
        <begin position="231"/>
        <end position="255"/>
    </location>
</feature>
<dbReference type="PROSITE" id="PS00668">
    <property type="entry name" value="COMPLEX1_ND1_2"/>
    <property type="match status" value="1"/>
</dbReference>
<dbReference type="InterPro" id="IPR001694">
    <property type="entry name" value="NADH_UbQ_OxRdtase_su1/FPO"/>
</dbReference>
<evidence type="ECO:0000256" key="4">
    <source>
        <dbReference type="ARBA" id="ARBA00023136"/>
    </source>
</evidence>
<feature type="transmembrane region" description="Helical" evidence="5">
    <location>
        <begin position="267"/>
        <end position="285"/>
    </location>
</feature>
<feature type="transmembrane region" description="Helical" evidence="5">
    <location>
        <begin position="158"/>
        <end position="177"/>
    </location>
</feature>
<dbReference type="PANTHER" id="PTHR43359">
    <property type="entry name" value="FORMATE HYDROGENLYASE SUBUNIT 4"/>
    <property type="match status" value="1"/>
</dbReference>
<comment type="subcellular location">
    <subcellularLocation>
        <location evidence="1">Membrane</location>
        <topology evidence="1">Multi-pass membrane protein</topology>
    </subcellularLocation>
</comment>
<dbReference type="GO" id="GO:0050136">
    <property type="term" value="F:NADH dehydrogenase (quinone) (non-electrogenic) activity"/>
    <property type="evidence" value="ECO:0007669"/>
    <property type="project" value="UniProtKB-EC"/>
</dbReference>
<organism evidence="6 7">
    <name type="scientific">Ignisphaera cupida</name>
    <dbReference type="NCBI Taxonomy" id="3050454"/>
    <lineage>
        <taxon>Archaea</taxon>
        <taxon>Thermoproteota</taxon>
        <taxon>Thermoprotei</taxon>
        <taxon>Desulfurococcales</taxon>
        <taxon>Desulfurococcaceae</taxon>
        <taxon>Ignisphaera</taxon>
    </lineage>
</organism>
<dbReference type="Proteomes" id="UP001529235">
    <property type="component" value="Unassembled WGS sequence"/>
</dbReference>
<sequence>MLISILLILLLPFLLAPIYDSIERKVKSLIQSRVGPRGFIRSLLQSWFDIAKLFSKELVITGYGILIITMLELFLIASTAILLQILILFNNLIVVKTLFIVFLSISTAFFITRSIALNNPFASIGVFREFHIVLSTESFFLPSLATVLFINASLPLKLMLLIIIALSCYVLSSRIPFDIAEAEPEIASGVNIELSGPLLGVAMYSLHIKRYVLSEVLSYVLLKLFNVHLELYTFFVITLLTFIIWITTSIISIILARTRVDIGPATMLKTMIILMILTLLIYMLTVK</sequence>
<keyword evidence="7" id="KW-1185">Reference proteome</keyword>
<dbReference type="Pfam" id="PF00146">
    <property type="entry name" value="NADHdh"/>
    <property type="match status" value="1"/>
</dbReference>
<dbReference type="InterPro" id="IPR052561">
    <property type="entry name" value="ComplexI_Subunit1"/>
</dbReference>